<dbReference type="GO" id="GO:0003677">
    <property type="term" value="F:DNA binding"/>
    <property type="evidence" value="ECO:0007669"/>
    <property type="project" value="UniProtKB-KW"/>
</dbReference>
<feature type="region of interest" description="Disordered" evidence="1">
    <location>
        <begin position="231"/>
        <end position="252"/>
    </location>
</feature>
<dbReference type="SUPFAM" id="SSF47413">
    <property type="entry name" value="lambda repressor-like DNA-binding domains"/>
    <property type="match status" value="1"/>
</dbReference>
<reference evidence="3" key="1">
    <citation type="submission" date="2022-08" db="EMBL/GenBank/DDBJ databases">
        <title>Genomic Encyclopedia of Type Strains, Phase V (KMG-V): Genome sequencing to study the core and pangenomes of soil and plant-associated prokaryotes.</title>
        <authorList>
            <person name="Whitman W."/>
        </authorList>
    </citation>
    <scope>NUCLEOTIDE SEQUENCE</scope>
    <source>
        <strain evidence="3">SP3012</strain>
    </source>
</reference>
<accession>A0A9X2UNE1</accession>
<dbReference type="InterPro" id="IPR001387">
    <property type="entry name" value="Cro/C1-type_HTH"/>
</dbReference>
<dbReference type="InterPro" id="IPR010982">
    <property type="entry name" value="Lambda_DNA-bd_dom_sf"/>
</dbReference>
<evidence type="ECO:0000313" key="4">
    <source>
        <dbReference type="Proteomes" id="UP001155040"/>
    </source>
</evidence>
<feature type="region of interest" description="Disordered" evidence="1">
    <location>
        <begin position="109"/>
        <end position="129"/>
    </location>
</feature>
<organism evidence="3 4">
    <name type="scientific">Salinibacter ruber</name>
    <dbReference type="NCBI Taxonomy" id="146919"/>
    <lineage>
        <taxon>Bacteria</taxon>
        <taxon>Pseudomonadati</taxon>
        <taxon>Rhodothermota</taxon>
        <taxon>Rhodothermia</taxon>
        <taxon>Rhodothermales</taxon>
        <taxon>Salinibacteraceae</taxon>
        <taxon>Salinibacter</taxon>
    </lineage>
</organism>
<dbReference type="Pfam" id="PF01381">
    <property type="entry name" value="HTH_3"/>
    <property type="match status" value="1"/>
</dbReference>
<dbReference type="Proteomes" id="UP001155040">
    <property type="component" value="Unassembled WGS sequence"/>
</dbReference>
<comment type="caution">
    <text evidence="3">The sequence shown here is derived from an EMBL/GenBank/DDBJ whole genome shotgun (WGS) entry which is preliminary data.</text>
</comment>
<protein>
    <submittedName>
        <fullName evidence="3">DNA-binding XRE family transcriptional regulator</fullName>
    </submittedName>
</protein>
<evidence type="ECO:0000259" key="2">
    <source>
        <dbReference type="PROSITE" id="PS50943"/>
    </source>
</evidence>
<dbReference type="CDD" id="cd00093">
    <property type="entry name" value="HTH_XRE"/>
    <property type="match status" value="1"/>
</dbReference>
<evidence type="ECO:0000256" key="1">
    <source>
        <dbReference type="SAM" id="MobiDB-lite"/>
    </source>
</evidence>
<dbReference type="AlphaFoldDB" id="A0A9X2UNE1"/>
<dbReference type="PROSITE" id="PS50943">
    <property type="entry name" value="HTH_CROC1"/>
    <property type="match status" value="1"/>
</dbReference>
<feature type="domain" description="HTH cro/C1-type" evidence="2">
    <location>
        <begin position="572"/>
        <end position="611"/>
    </location>
</feature>
<feature type="region of interest" description="Disordered" evidence="1">
    <location>
        <begin position="543"/>
        <end position="566"/>
    </location>
</feature>
<proteinExistence type="predicted"/>
<evidence type="ECO:0000313" key="3">
    <source>
        <dbReference type="EMBL" id="MCS4038076.1"/>
    </source>
</evidence>
<keyword evidence="3" id="KW-0238">DNA-binding</keyword>
<dbReference type="SMART" id="SM00530">
    <property type="entry name" value="HTH_XRE"/>
    <property type="match status" value="1"/>
</dbReference>
<dbReference type="EMBL" id="JANUBF010000036">
    <property type="protein sequence ID" value="MCS4038076.1"/>
    <property type="molecule type" value="Genomic_DNA"/>
</dbReference>
<gene>
    <name evidence="3" type="ORF">GGQ01_003166</name>
</gene>
<dbReference type="Gene3D" id="1.10.260.40">
    <property type="entry name" value="lambda repressor-like DNA-binding domains"/>
    <property type="match status" value="1"/>
</dbReference>
<name>A0A9X2UNE1_9BACT</name>
<sequence>MAEYLRESFEDRRDELIDAVVPLVVDRLWTEYIRRLGRAEARQDWALLREAILVEVEKGEEGTSVTLKELPEAAFEDPTGHIRKFAHGAVSAAGIDEWAHGTSKLLVSDSSSKTRKETGPLGSTSWSPEEAQHRILERAAGDEELIRKVGNRLGEAISQSTLSLIKKWARESIGSLDLFTLELLFGVRETSPPPSRRDTPEFAPDPFQGDDGLTFVAADPFSSAAGRALVETPDGTVSDDNKGEWGSDSTGHPIRVEQLRGQYSGRVTFRVQAHGETDPTAVDAEMGWAMLQEMDMGAVWLHALLLAHASAPGRRGERKQIRIPRTRLERLLGFRSRNWTKWERAEQIKEYMDQIRSVFVQFQNVERHGDRIRFRHEMNATPLWSARIVAEGEKDLFSGQEWSDWHMEAREGMWAEQFLHEDGDQWAPLPKEWFEKIDRRGSDWGQRLAILCLFLFRANREQGGRVTLSASRMLRACGVNLDAERDKDERYDLKQRLSSALDDLYYRYEMPIQDGDVNTSKIEGRSYWTTWKNQTVTIDPPEKIDRNLLSGSKPERAPLPDSRPGRWGKREIKALLNKLGWTQKRLADKLPVSTQSVSHYVNDRRNPTDEVRRALDRIEARHC</sequence>